<feature type="transmembrane region" description="Helical" evidence="2">
    <location>
        <begin position="458"/>
        <end position="478"/>
    </location>
</feature>
<feature type="transmembrane region" description="Helical" evidence="2">
    <location>
        <begin position="177"/>
        <end position="196"/>
    </location>
</feature>
<protein>
    <recommendedName>
        <fullName evidence="5">TRP C-terminal domain-containing protein</fullName>
    </recommendedName>
</protein>
<keyword evidence="4" id="KW-1185">Reference proteome</keyword>
<evidence type="ECO:0000313" key="4">
    <source>
        <dbReference type="Proteomes" id="UP000001542"/>
    </source>
</evidence>
<feature type="compositionally biased region" description="Basic and acidic residues" evidence="1">
    <location>
        <begin position="690"/>
        <end position="719"/>
    </location>
</feature>
<feature type="transmembrane region" description="Helical" evidence="2">
    <location>
        <begin position="85"/>
        <end position="101"/>
    </location>
</feature>
<feature type="compositionally biased region" description="Acidic residues" evidence="1">
    <location>
        <begin position="720"/>
        <end position="733"/>
    </location>
</feature>
<feature type="transmembrane region" description="Helical" evidence="2">
    <location>
        <begin position="484"/>
        <end position="502"/>
    </location>
</feature>
<feature type="region of interest" description="Disordered" evidence="1">
    <location>
        <begin position="590"/>
        <end position="768"/>
    </location>
</feature>
<dbReference type="InParanoid" id="A2DN89"/>
<name>A2DN89_TRIV3</name>
<gene>
    <name evidence="3" type="ORF">TVAG_305970</name>
</gene>
<reference evidence="3" key="2">
    <citation type="journal article" date="2007" name="Science">
        <title>Draft genome sequence of the sexually transmitted pathogen Trichomonas vaginalis.</title>
        <authorList>
            <person name="Carlton J.M."/>
            <person name="Hirt R.P."/>
            <person name="Silva J.C."/>
            <person name="Delcher A.L."/>
            <person name="Schatz M."/>
            <person name="Zhao Q."/>
            <person name="Wortman J.R."/>
            <person name="Bidwell S.L."/>
            <person name="Alsmark U.C.M."/>
            <person name="Besteiro S."/>
            <person name="Sicheritz-Ponten T."/>
            <person name="Noel C.J."/>
            <person name="Dacks J.B."/>
            <person name="Foster P.G."/>
            <person name="Simillion C."/>
            <person name="Van de Peer Y."/>
            <person name="Miranda-Saavedra D."/>
            <person name="Barton G.J."/>
            <person name="Westrop G.D."/>
            <person name="Mueller S."/>
            <person name="Dessi D."/>
            <person name="Fiori P.L."/>
            <person name="Ren Q."/>
            <person name="Paulsen I."/>
            <person name="Zhang H."/>
            <person name="Bastida-Corcuera F.D."/>
            <person name="Simoes-Barbosa A."/>
            <person name="Brown M.T."/>
            <person name="Hayes R.D."/>
            <person name="Mukherjee M."/>
            <person name="Okumura C.Y."/>
            <person name="Schneider R."/>
            <person name="Smith A.J."/>
            <person name="Vanacova S."/>
            <person name="Villalvazo M."/>
            <person name="Haas B.J."/>
            <person name="Pertea M."/>
            <person name="Feldblyum T.V."/>
            <person name="Utterback T.R."/>
            <person name="Shu C.L."/>
            <person name="Osoegawa K."/>
            <person name="de Jong P.J."/>
            <person name="Hrdy I."/>
            <person name="Horvathova L."/>
            <person name="Zubacova Z."/>
            <person name="Dolezal P."/>
            <person name="Malik S.B."/>
            <person name="Logsdon J.M. Jr."/>
            <person name="Henze K."/>
            <person name="Gupta A."/>
            <person name="Wang C.C."/>
            <person name="Dunne R.L."/>
            <person name="Upcroft J.A."/>
            <person name="Upcroft P."/>
            <person name="White O."/>
            <person name="Salzberg S.L."/>
            <person name="Tang P."/>
            <person name="Chiu C.-H."/>
            <person name="Lee Y.-S."/>
            <person name="Embley T.M."/>
            <person name="Coombs G.H."/>
            <person name="Mottram J.C."/>
            <person name="Tachezy J."/>
            <person name="Fraser-Liggett C.M."/>
            <person name="Johnson P.J."/>
        </authorList>
    </citation>
    <scope>NUCLEOTIDE SEQUENCE [LARGE SCALE GENOMIC DNA]</scope>
    <source>
        <strain evidence="3">G3</strain>
    </source>
</reference>
<dbReference type="PANTHER" id="PTHR34993:SF1">
    <property type="entry name" value="TRANSMEMBRANE PROTEIN"/>
    <property type="match status" value="1"/>
</dbReference>
<organism evidence="3 4">
    <name type="scientific">Trichomonas vaginalis (strain ATCC PRA-98 / G3)</name>
    <dbReference type="NCBI Taxonomy" id="412133"/>
    <lineage>
        <taxon>Eukaryota</taxon>
        <taxon>Metamonada</taxon>
        <taxon>Parabasalia</taxon>
        <taxon>Trichomonadida</taxon>
        <taxon>Trichomonadidae</taxon>
        <taxon>Trichomonas</taxon>
    </lineage>
</organism>
<dbReference type="VEuPathDB" id="TrichDB:TVAG_305970"/>
<reference evidence="3" key="1">
    <citation type="submission" date="2006-10" db="EMBL/GenBank/DDBJ databases">
        <authorList>
            <person name="Amadeo P."/>
            <person name="Zhao Q."/>
            <person name="Wortman J."/>
            <person name="Fraser-Liggett C."/>
            <person name="Carlton J."/>
        </authorList>
    </citation>
    <scope>NUCLEOTIDE SEQUENCE</scope>
    <source>
        <strain evidence="3">G3</strain>
    </source>
</reference>
<dbReference type="KEGG" id="tva:5463561"/>
<feature type="compositionally biased region" description="Basic and acidic residues" evidence="1">
    <location>
        <begin position="735"/>
        <end position="762"/>
    </location>
</feature>
<feature type="compositionally biased region" description="Basic and acidic residues" evidence="1">
    <location>
        <begin position="590"/>
        <end position="621"/>
    </location>
</feature>
<feature type="transmembrane region" description="Helical" evidence="2">
    <location>
        <begin position="244"/>
        <end position="265"/>
    </location>
</feature>
<feature type="transmembrane region" description="Helical" evidence="2">
    <location>
        <begin position="54"/>
        <end position="73"/>
    </location>
</feature>
<feature type="transmembrane region" description="Helical" evidence="2">
    <location>
        <begin position="202"/>
        <end position="223"/>
    </location>
</feature>
<keyword evidence="2" id="KW-0472">Membrane</keyword>
<feature type="transmembrane region" description="Helical" evidence="2">
    <location>
        <begin position="28"/>
        <end position="48"/>
    </location>
</feature>
<evidence type="ECO:0000256" key="1">
    <source>
        <dbReference type="SAM" id="MobiDB-lite"/>
    </source>
</evidence>
<dbReference type="Proteomes" id="UP000001542">
    <property type="component" value="Unassembled WGS sequence"/>
</dbReference>
<dbReference type="SMR" id="A2DN89"/>
<feature type="transmembrane region" description="Helical" evidence="2">
    <location>
        <begin position="543"/>
        <end position="566"/>
    </location>
</feature>
<proteinExistence type="predicted"/>
<dbReference type="AlphaFoldDB" id="A2DN89"/>
<sequence>MSLITFFQSIGSAIDFDRFPVTAKIKKWAGVLKNFITLIANGAIGYLNSHDFRLIMALIILVLSAVTFIPSFMSGLKHRYLPLRLMIYIPAIAPLLAIFYLELKIYVQLLIFIFSPLFFFVIRFFACKCWRNVFDDIKYAPTEEDLHKQKTLIINNFNPDEYLKTVRESIQIREPKLYLDLLKIIAAIGLFVASYFSRKTIFVVIPCALFGVILFIPGVLGLCECSRKFKYKIKAILKRLTFTVFTLFLDIFYIPLLTYFIQILYSTNVQCPPGYYWGSFRAIDTLLKTQGHCIPCADTLRLKYPGYEGYMNTHSTRIGNVDEKMLREDFQQYLANNSGIYKDSFNTINSTFQEGYAPSYELCPHLCSGSPIRVVKTEPSIYFDYDILPIYTIFLFWAVAFIMIGCPVLYFVLIYRARKEFKTIPAYGDSKEYRWYCLMRRVDTVGAKYCKDLTYFNPYWGIVKILYKFLVLLITTLANLAHKNIIGCLPAIHILMFILTFVRKPYFSFLNNLVDMILYATNAVVGIIATINVFKPIPAKVNSAFVIIADVVGVIATAAAIVANMLDKKKLEDPTRLTDNDLIRIKREEEKKADEEKERKQREKEEAKQAEEKDKKGEDKKNRKNSKRKHPNSKRKHHNSKRGKDNDLLDNTSDSSDVEDESYSKNQKKHKDDMSDFSDSDDERSHKSKKKEESESEGTKSKKKEESESEALKSKKKEEIIEEDNVDEDEILDIENVKEDSDHESKDNKEDEGKEKNKNDNESKDEEEENLYLNIQNFKGNIRFLWSTTSQISTLLERIFSFLTTLEVL</sequence>
<evidence type="ECO:0008006" key="5">
    <source>
        <dbReference type="Google" id="ProtNLM"/>
    </source>
</evidence>
<dbReference type="PANTHER" id="PTHR34993">
    <property type="entry name" value="TRANSMEMBRANE PROTEIN"/>
    <property type="match status" value="1"/>
</dbReference>
<evidence type="ECO:0000313" key="3">
    <source>
        <dbReference type="EMBL" id="EAY18077.1"/>
    </source>
</evidence>
<feature type="transmembrane region" description="Helical" evidence="2">
    <location>
        <begin position="107"/>
        <end position="126"/>
    </location>
</feature>
<dbReference type="EMBL" id="DS113222">
    <property type="protein sequence ID" value="EAY18077.1"/>
    <property type="molecule type" value="Genomic_DNA"/>
</dbReference>
<dbReference type="VEuPathDB" id="TrichDB:TVAGG3_1024080"/>
<accession>A2DN89</accession>
<feature type="transmembrane region" description="Helical" evidence="2">
    <location>
        <begin position="509"/>
        <end position="531"/>
    </location>
</feature>
<feature type="compositionally biased region" description="Basic residues" evidence="1">
    <location>
        <begin position="622"/>
        <end position="641"/>
    </location>
</feature>
<keyword evidence="2" id="KW-1133">Transmembrane helix</keyword>
<keyword evidence="2" id="KW-0812">Transmembrane</keyword>
<dbReference type="STRING" id="5722.A2DN89"/>
<dbReference type="RefSeq" id="XP_001579063.1">
    <property type="nucleotide sequence ID" value="XM_001579013.1"/>
</dbReference>
<evidence type="ECO:0000256" key="2">
    <source>
        <dbReference type="SAM" id="Phobius"/>
    </source>
</evidence>
<feature type="transmembrane region" description="Helical" evidence="2">
    <location>
        <begin position="390"/>
        <end position="413"/>
    </location>
</feature>